<dbReference type="Gene3D" id="3.40.50.300">
    <property type="entry name" value="P-loop containing nucleotide triphosphate hydrolases"/>
    <property type="match status" value="1"/>
</dbReference>
<dbReference type="EMBL" id="CP046640">
    <property type="protein sequence ID" value="QTL99461.1"/>
    <property type="molecule type" value="Genomic_DNA"/>
</dbReference>
<proteinExistence type="predicted"/>
<dbReference type="Proteomes" id="UP000665020">
    <property type="component" value="Chromosome"/>
</dbReference>
<protein>
    <recommendedName>
        <fullName evidence="3">Sulfotransferase</fullName>
    </recommendedName>
</protein>
<dbReference type="KEGG" id="ifn:GM661_16665"/>
<dbReference type="GO" id="GO:0016020">
    <property type="term" value="C:membrane"/>
    <property type="evidence" value="ECO:0007669"/>
    <property type="project" value="InterPro"/>
</dbReference>
<dbReference type="PANTHER" id="PTHR32301:SF6">
    <property type="entry name" value="GOLVESIN-RELATED"/>
    <property type="match status" value="1"/>
</dbReference>
<evidence type="ECO:0000313" key="1">
    <source>
        <dbReference type="EMBL" id="QTL99461.1"/>
    </source>
</evidence>
<evidence type="ECO:0000313" key="2">
    <source>
        <dbReference type="Proteomes" id="UP000665020"/>
    </source>
</evidence>
<dbReference type="AlphaFoldDB" id="A0A8A7KDG3"/>
<dbReference type="InterPro" id="IPR005331">
    <property type="entry name" value="Sulfotransferase"/>
</dbReference>
<dbReference type="Pfam" id="PF03567">
    <property type="entry name" value="Sulfotransfer_2"/>
    <property type="match status" value="1"/>
</dbReference>
<dbReference type="RefSeq" id="WP_230867805.1">
    <property type="nucleotide sequence ID" value="NZ_CP046640.1"/>
</dbReference>
<accession>A0A8A7KDG3</accession>
<dbReference type="InterPro" id="IPR027417">
    <property type="entry name" value="P-loop_NTPase"/>
</dbReference>
<dbReference type="InterPro" id="IPR053259">
    <property type="entry name" value="Golvesin-related_Golgi"/>
</dbReference>
<reference evidence="1" key="1">
    <citation type="submission" date="2019-12" db="EMBL/GenBank/DDBJ databases">
        <authorList>
            <person name="zhang j."/>
            <person name="sun C.M."/>
        </authorList>
    </citation>
    <scope>NUCLEOTIDE SEQUENCE</scope>
    <source>
        <strain evidence="1">NS-1</strain>
    </source>
</reference>
<name>A0A8A7KDG3_9FIRM</name>
<evidence type="ECO:0008006" key="3">
    <source>
        <dbReference type="Google" id="ProtNLM"/>
    </source>
</evidence>
<dbReference type="SUPFAM" id="SSF52540">
    <property type="entry name" value="P-loop containing nucleoside triphosphate hydrolases"/>
    <property type="match status" value="1"/>
</dbReference>
<gene>
    <name evidence="1" type="ORF">GM661_16665</name>
</gene>
<dbReference type="GO" id="GO:0008146">
    <property type="term" value="F:sulfotransferase activity"/>
    <property type="evidence" value="ECO:0007669"/>
    <property type="project" value="InterPro"/>
</dbReference>
<keyword evidence="2" id="KW-1185">Reference proteome</keyword>
<dbReference type="PANTHER" id="PTHR32301">
    <property type="entry name" value="COUNTIN RECEPTOR CNR3-RELATED"/>
    <property type="match status" value="1"/>
</dbReference>
<organism evidence="1 2">
    <name type="scientific">Iocasia fonsfrigidae</name>
    <dbReference type="NCBI Taxonomy" id="2682810"/>
    <lineage>
        <taxon>Bacteria</taxon>
        <taxon>Bacillati</taxon>
        <taxon>Bacillota</taxon>
        <taxon>Clostridia</taxon>
        <taxon>Halanaerobiales</taxon>
        <taxon>Halanaerobiaceae</taxon>
        <taxon>Iocasia</taxon>
    </lineage>
</organism>
<sequence length="239" mass="28060">MATSKVIIFMHIPKTAGTTLRGIIEQEYSEIAYGYGGFKEEYNNLSRYMGNRASGLQCIIGHIPFGIHSYYNRPFHYITFIREPVDRVISLYYYRLYNKKYLPVEDIGLEKFLNNYYTQACNLQTKFLSRDVDLADMVSLENFIKYKNEVKPDLEKAIDNLERYFTVGVTDYFNVSILLMGRELGWNKLDYQQKNVNPGRPRKEELSTGLIELIKEKNSLDMKLYSYACNKIKSQLKDY</sequence>